<gene>
    <name evidence="1" type="ORF">HID58_064195</name>
</gene>
<protein>
    <submittedName>
        <fullName evidence="1">Uncharacterized protein</fullName>
    </submittedName>
</protein>
<dbReference type="EMBL" id="JAGKQM010000015">
    <property type="protein sequence ID" value="KAH0876801.1"/>
    <property type="molecule type" value="Genomic_DNA"/>
</dbReference>
<proteinExistence type="predicted"/>
<accession>A0ABQ7Z9M8</accession>
<sequence length="281" mass="32015">MSGATIADQSYLFLNRIHDRRFDEESLRILELSLVATNAKSFSDLRSRLRDFMRSESSVIFSELAGESVVAKLSVLEFFARAFALIGDTESCLAMKYEALTVREIKSTSCLWLRVSHSEWTSFAVQSMEHGFPSIARKVSTHPSLNNQNIALLNFLDYFYRMEVMISLASENALLGLKRDSLIEPTSEEYSETLDAAESVRRLRDSAASLTSSHSVQAQGAEYLRSKELRILSRETRPMKNLDSTGSNLFREGINKRNERMLQHLRSTQMIRDLEPHSRCI</sequence>
<reference evidence="1 2" key="1">
    <citation type="submission" date="2021-05" db="EMBL/GenBank/DDBJ databases">
        <title>Genome Assembly of Synthetic Allotetraploid Brassica napus Reveals Homoeologous Exchanges between Subgenomes.</title>
        <authorList>
            <person name="Davis J.T."/>
        </authorList>
    </citation>
    <scope>NUCLEOTIDE SEQUENCE [LARGE SCALE GENOMIC DNA]</scope>
    <source>
        <strain evidence="2">cv. Da-Ae</strain>
        <tissue evidence="1">Seedling</tissue>
    </source>
</reference>
<comment type="caution">
    <text evidence="1">The sequence shown here is derived from an EMBL/GenBank/DDBJ whole genome shotgun (WGS) entry which is preliminary data.</text>
</comment>
<keyword evidence="2" id="KW-1185">Reference proteome</keyword>
<evidence type="ECO:0000313" key="1">
    <source>
        <dbReference type="EMBL" id="KAH0876801.1"/>
    </source>
</evidence>
<dbReference type="PANTHER" id="PTHR37176">
    <property type="entry name" value="F10K1.23"/>
    <property type="match status" value="1"/>
</dbReference>
<dbReference type="InterPro" id="IPR044969">
    <property type="entry name" value="DFO"/>
</dbReference>
<dbReference type="Proteomes" id="UP000824890">
    <property type="component" value="Unassembled WGS sequence"/>
</dbReference>
<evidence type="ECO:0000313" key="2">
    <source>
        <dbReference type="Proteomes" id="UP000824890"/>
    </source>
</evidence>
<name>A0ABQ7Z9M8_BRANA</name>
<organism evidence="1 2">
    <name type="scientific">Brassica napus</name>
    <name type="common">Rape</name>
    <dbReference type="NCBI Taxonomy" id="3708"/>
    <lineage>
        <taxon>Eukaryota</taxon>
        <taxon>Viridiplantae</taxon>
        <taxon>Streptophyta</taxon>
        <taxon>Embryophyta</taxon>
        <taxon>Tracheophyta</taxon>
        <taxon>Spermatophyta</taxon>
        <taxon>Magnoliopsida</taxon>
        <taxon>eudicotyledons</taxon>
        <taxon>Gunneridae</taxon>
        <taxon>Pentapetalae</taxon>
        <taxon>rosids</taxon>
        <taxon>malvids</taxon>
        <taxon>Brassicales</taxon>
        <taxon>Brassicaceae</taxon>
        <taxon>Brassiceae</taxon>
        <taxon>Brassica</taxon>
    </lineage>
</organism>
<dbReference type="PANTHER" id="PTHR37176:SF1">
    <property type="entry name" value="PROTEIN DOUBLE-STRAND BREAK FORMATION"/>
    <property type="match status" value="1"/>
</dbReference>